<evidence type="ECO:0000256" key="1">
    <source>
        <dbReference type="SAM" id="Phobius"/>
    </source>
</evidence>
<evidence type="ECO:0000313" key="2">
    <source>
        <dbReference type="EMBL" id="HER95634.1"/>
    </source>
</evidence>
<comment type="caution">
    <text evidence="2">The sequence shown here is derived from an EMBL/GenBank/DDBJ whole genome shotgun (WGS) entry which is preliminary data.</text>
</comment>
<feature type="transmembrane region" description="Helical" evidence="1">
    <location>
        <begin position="21"/>
        <end position="43"/>
    </location>
</feature>
<name>A0A7V2F5L3_RHOMR</name>
<reference evidence="2" key="1">
    <citation type="journal article" date="2020" name="mSystems">
        <title>Genome- and Community-Level Interaction Insights into Carbon Utilization and Element Cycling Functions of Hydrothermarchaeota in Hydrothermal Sediment.</title>
        <authorList>
            <person name="Zhou Z."/>
            <person name="Liu Y."/>
            <person name="Xu W."/>
            <person name="Pan J."/>
            <person name="Luo Z.H."/>
            <person name="Li M."/>
        </authorList>
    </citation>
    <scope>NUCLEOTIDE SEQUENCE [LARGE SCALE GENOMIC DNA]</scope>
    <source>
        <strain evidence="2">SpSt-143</strain>
    </source>
</reference>
<gene>
    <name evidence="2" type="ORF">ENO59_03835</name>
</gene>
<dbReference type="EMBL" id="DSGB01000004">
    <property type="protein sequence ID" value="HER95634.1"/>
    <property type="molecule type" value="Genomic_DNA"/>
</dbReference>
<sequence>MGWIRRSWTAAEADEWTKEDVIAIILSPLAYVTLTLGTALSLLLRWEGLVTLGVGIVLTALLHWVIDPKLKAISEEYEQRQKEYLQQLEKTVRWET</sequence>
<keyword evidence="1" id="KW-0472">Membrane</keyword>
<accession>A0A7V2F5L3</accession>
<proteinExistence type="predicted"/>
<keyword evidence="1" id="KW-0812">Transmembrane</keyword>
<protein>
    <submittedName>
        <fullName evidence="2">Uncharacterized protein</fullName>
    </submittedName>
</protein>
<keyword evidence="1" id="KW-1133">Transmembrane helix</keyword>
<organism evidence="2">
    <name type="scientific">Rhodothermus marinus</name>
    <name type="common">Rhodothermus obamensis</name>
    <dbReference type="NCBI Taxonomy" id="29549"/>
    <lineage>
        <taxon>Bacteria</taxon>
        <taxon>Pseudomonadati</taxon>
        <taxon>Rhodothermota</taxon>
        <taxon>Rhodothermia</taxon>
        <taxon>Rhodothermales</taxon>
        <taxon>Rhodothermaceae</taxon>
        <taxon>Rhodothermus</taxon>
    </lineage>
</organism>
<feature type="transmembrane region" description="Helical" evidence="1">
    <location>
        <begin position="49"/>
        <end position="66"/>
    </location>
</feature>
<dbReference type="AlphaFoldDB" id="A0A7V2F5L3"/>